<dbReference type="OrthoDB" id="20295at2759"/>
<evidence type="ECO:0000313" key="8">
    <source>
        <dbReference type="Proteomes" id="UP000252519"/>
    </source>
</evidence>
<dbReference type="PANTHER" id="PTHR13931">
    <property type="entry name" value="UBIQUITINATION FACTOR E4"/>
    <property type="match status" value="1"/>
</dbReference>
<dbReference type="EMBL" id="JOJR01001421">
    <property type="protein sequence ID" value="RCN30962.1"/>
    <property type="molecule type" value="Genomic_DNA"/>
</dbReference>
<evidence type="ECO:0000259" key="6">
    <source>
        <dbReference type="Pfam" id="PF10408"/>
    </source>
</evidence>
<dbReference type="PANTHER" id="PTHR13931:SF2">
    <property type="entry name" value="UBIQUITIN CONJUGATION FACTOR E4 B"/>
    <property type="match status" value="1"/>
</dbReference>
<name>A0A368FFY0_ANCCA</name>
<dbReference type="GO" id="GO:0034450">
    <property type="term" value="F:ubiquitin-ubiquitin ligase activity"/>
    <property type="evidence" value="ECO:0007669"/>
    <property type="project" value="InterPro"/>
</dbReference>
<accession>A0A368FFY0</accession>
<dbReference type="InterPro" id="IPR045132">
    <property type="entry name" value="UBE4"/>
</dbReference>
<evidence type="ECO:0000256" key="2">
    <source>
        <dbReference type="ARBA" id="ARBA00004906"/>
    </source>
</evidence>
<dbReference type="GO" id="GO:0005634">
    <property type="term" value="C:nucleus"/>
    <property type="evidence" value="ECO:0007669"/>
    <property type="project" value="UniProtKB-SubCell"/>
</dbReference>
<keyword evidence="5" id="KW-0539">Nucleus</keyword>
<dbReference type="Proteomes" id="UP000252519">
    <property type="component" value="Unassembled WGS sequence"/>
</dbReference>
<dbReference type="GO" id="GO:0000209">
    <property type="term" value="P:protein polyubiquitination"/>
    <property type="evidence" value="ECO:0007669"/>
    <property type="project" value="TreeGrafter"/>
</dbReference>
<keyword evidence="4" id="KW-0833">Ubl conjugation pathway</keyword>
<keyword evidence="8" id="KW-1185">Reference proteome</keyword>
<dbReference type="GO" id="GO:0036503">
    <property type="term" value="P:ERAD pathway"/>
    <property type="evidence" value="ECO:0007669"/>
    <property type="project" value="InterPro"/>
</dbReference>
<comment type="subcellular location">
    <subcellularLocation>
        <location evidence="1">Nucleus</location>
    </subcellularLocation>
</comment>
<dbReference type="GO" id="GO:0000151">
    <property type="term" value="C:ubiquitin ligase complex"/>
    <property type="evidence" value="ECO:0007669"/>
    <property type="project" value="InterPro"/>
</dbReference>
<dbReference type="GO" id="GO:0006511">
    <property type="term" value="P:ubiquitin-dependent protein catabolic process"/>
    <property type="evidence" value="ECO:0007669"/>
    <property type="project" value="InterPro"/>
</dbReference>
<gene>
    <name evidence="7" type="ORF">ANCCAN_23259</name>
</gene>
<dbReference type="GO" id="GO:0005737">
    <property type="term" value="C:cytoplasm"/>
    <property type="evidence" value="ECO:0007669"/>
    <property type="project" value="TreeGrafter"/>
</dbReference>
<dbReference type="STRING" id="29170.A0A368FFY0"/>
<dbReference type="AlphaFoldDB" id="A0A368FFY0"/>
<protein>
    <recommendedName>
        <fullName evidence="6">Ubiquitin conjugation factor E4 core domain-containing protein</fullName>
    </recommendedName>
</protein>
<organism evidence="7 8">
    <name type="scientific">Ancylostoma caninum</name>
    <name type="common">Dog hookworm</name>
    <dbReference type="NCBI Taxonomy" id="29170"/>
    <lineage>
        <taxon>Eukaryota</taxon>
        <taxon>Metazoa</taxon>
        <taxon>Ecdysozoa</taxon>
        <taxon>Nematoda</taxon>
        <taxon>Chromadorea</taxon>
        <taxon>Rhabditida</taxon>
        <taxon>Rhabditina</taxon>
        <taxon>Rhabditomorpha</taxon>
        <taxon>Strongyloidea</taxon>
        <taxon>Ancylostomatidae</taxon>
        <taxon>Ancylostomatinae</taxon>
        <taxon>Ancylostoma</taxon>
    </lineage>
</organism>
<feature type="domain" description="Ubiquitin conjugation factor E4 core" evidence="6">
    <location>
        <begin position="317"/>
        <end position="617"/>
    </location>
</feature>
<comment type="caution">
    <text evidence="7">The sequence shown here is derived from an EMBL/GenBank/DDBJ whole genome shotgun (WGS) entry which is preliminary data.</text>
</comment>
<evidence type="ECO:0000256" key="5">
    <source>
        <dbReference type="ARBA" id="ARBA00023242"/>
    </source>
</evidence>
<dbReference type="UniPathway" id="UPA00143"/>
<evidence type="ECO:0000256" key="3">
    <source>
        <dbReference type="ARBA" id="ARBA00022679"/>
    </source>
</evidence>
<dbReference type="Pfam" id="PF10408">
    <property type="entry name" value="Ufd2P_core"/>
    <property type="match status" value="1"/>
</dbReference>
<evidence type="ECO:0000256" key="4">
    <source>
        <dbReference type="ARBA" id="ARBA00022786"/>
    </source>
</evidence>
<proteinExistence type="predicted"/>
<evidence type="ECO:0000256" key="1">
    <source>
        <dbReference type="ARBA" id="ARBA00004123"/>
    </source>
</evidence>
<keyword evidence="3" id="KW-0808">Transferase</keyword>
<reference evidence="7 8" key="1">
    <citation type="submission" date="2014-10" db="EMBL/GenBank/DDBJ databases">
        <title>Draft genome of the hookworm Ancylostoma caninum.</title>
        <authorList>
            <person name="Mitreva M."/>
        </authorList>
    </citation>
    <scope>NUCLEOTIDE SEQUENCE [LARGE SCALE GENOMIC DNA]</scope>
    <source>
        <strain evidence="7 8">Baltimore</strain>
    </source>
</reference>
<comment type="pathway">
    <text evidence="2">Protein modification; protein ubiquitination.</text>
</comment>
<dbReference type="InterPro" id="IPR019474">
    <property type="entry name" value="Ub_conjug_fac_E4_core"/>
</dbReference>
<evidence type="ECO:0000313" key="7">
    <source>
        <dbReference type="EMBL" id="RCN30962.1"/>
    </source>
</evidence>
<sequence length="632" mass="71436">MSGNENAEAMEISELRLKNNSFGLIDAQDAEAAQFKSERVRSLVLRVLGVGENLAPEFALQTALVAECSTRLAETDLLDPGAYRSSIHDLIFLLVSSIASTSDVAMEVDAEDSLGSILVIPELDKIQSTKESTALHYLMSTYSRLNTESRNEFFQDFEKQMCLDLRELVLSNVVILLRGYCEPFLSGKLARSSLVRLLYSNLVSNNFLSDVVAHCTNPDLSDENALSEVFNPILSQQRDSMVFQHMMKNRDDCVHLLFRAVIQLLSIRIDGKRPICDLMVNRPDFLPELVTSITGREIAHLSYLGPFISYGIPCDEFVSLMHQIVHQLVANPSSRGRCLDYFAAVIKHNEKRAQMRADFATLASHTFVVNLMCVLFELSSKIDLSKVNPMYPFQSNSRVDIVEKTRLKMDLQSGKEFAEKCPPANDDKFTTECFFLTMQCENICLQPGVNRLRSLRRHIADIRDQIRSFTHTAMCYECMLSDPSFISLALDFSSKQLQLLLNAITPNIRYENELPAVAPPLFAAYPEFYLDDMLDLVTFALKQTAPLLVGRNNDWPNHLLVFICCTHYFNNPFLAAKVVEVVMMLTPAVMPAAQNLWYQVINSPMAMEKLFPSLVKVRFLRENSKIVVILLN</sequence>